<dbReference type="SUPFAM" id="SSF53756">
    <property type="entry name" value="UDP-Glycosyltransferase/glycogen phosphorylase"/>
    <property type="match status" value="1"/>
</dbReference>
<dbReference type="RefSeq" id="WP_117683518.1">
    <property type="nucleotide sequence ID" value="NZ_JBCHGU010000018.1"/>
</dbReference>
<dbReference type="AlphaFoldDB" id="A0A3E4NMA8"/>
<protein>
    <recommendedName>
        <fullName evidence="3">Glycosyltransferase family 4 protein</fullName>
    </recommendedName>
</protein>
<name>A0A3E4NMA8_9BACE</name>
<gene>
    <name evidence="1" type="ORF">DXD03_05160</name>
</gene>
<proteinExistence type="predicted"/>
<sequence>MQRKIRILTITYTTWREDNNLGNSYSNIFKGMDDRFEFASIYFKDTMPENTLCHKYFHISEKKLFKSIFSRKPVGEGFFLENPMDTPKQKFSSAYNKARSLRWEIFLLMRDYMASWGNWHSKELDAFIENFKPDLIFGNLHYIPVINRLMVYAKNKFNIPLVLYPWDDFYSLKRISYSPVFWTRYLLERRLIYKCATNCDFMYTITKQMQEEYRSYFGKDSHILYKGHVFEGDAPVRQYDRSKPIKVVYMGYIGAGRWKVLAQLAQVIREFNNDSKNIEMFVYTMSPHTPEIENGLNIKGACKLMDPIPSEETMEVMNSANVLVHVEPVNNADMYIYRLSFSTKLVDYFYNAKCVLAIGGNTASMSYLKENDAAFVVNDVSETKDIFKRLLDNPELIETYGKKAWVCGMKNHKIENIQSMVYADFCNIVKEREL</sequence>
<organism evidence="1 2">
    <name type="scientific">Bacteroides xylanisolvens</name>
    <dbReference type="NCBI Taxonomy" id="371601"/>
    <lineage>
        <taxon>Bacteria</taxon>
        <taxon>Pseudomonadati</taxon>
        <taxon>Bacteroidota</taxon>
        <taxon>Bacteroidia</taxon>
        <taxon>Bacteroidales</taxon>
        <taxon>Bacteroidaceae</taxon>
        <taxon>Bacteroides</taxon>
    </lineage>
</organism>
<evidence type="ECO:0000313" key="1">
    <source>
        <dbReference type="EMBL" id="RGK66020.1"/>
    </source>
</evidence>
<dbReference type="Proteomes" id="UP000261210">
    <property type="component" value="Unassembled WGS sequence"/>
</dbReference>
<reference evidence="1 2" key="1">
    <citation type="submission" date="2018-08" db="EMBL/GenBank/DDBJ databases">
        <title>A genome reference for cultivated species of the human gut microbiota.</title>
        <authorList>
            <person name="Zou Y."/>
            <person name="Xue W."/>
            <person name="Luo G."/>
        </authorList>
    </citation>
    <scope>NUCLEOTIDE SEQUENCE [LARGE SCALE GENOMIC DNA]</scope>
    <source>
        <strain evidence="1 2">TF10-34</strain>
    </source>
</reference>
<dbReference type="Gene3D" id="3.40.50.2000">
    <property type="entry name" value="Glycogen Phosphorylase B"/>
    <property type="match status" value="2"/>
</dbReference>
<accession>A0A3E4NMA8</accession>
<evidence type="ECO:0008006" key="3">
    <source>
        <dbReference type="Google" id="ProtNLM"/>
    </source>
</evidence>
<comment type="caution">
    <text evidence="1">The sequence shown here is derived from an EMBL/GenBank/DDBJ whole genome shotgun (WGS) entry which is preliminary data.</text>
</comment>
<dbReference type="EMBL" id="QSQU01000005">
    <property type="protein sequence ID" value="RGK66020.1"/>
    <property type="molecule type" value="Genomic_DNA"/>
</dbReference>
<evidence type="ECO:0000313" key="2">
    <source>
        <dbReference type="Proteomes" id="UP000261210"/>
    </source>
</evidence>